<keyword evidence="2" id="KW-1185">Reference proteome</keyword>
<dbReference type="Gene3D" id="3.10.450.50">
    <property type="match status" value="1"/>
</dbReference>
<dbReference type="RefSeq" id="WP_133956620.1">
    <property type="nucleotide sequence ID" value="NZ_SORI01000003.1"/>
</dbReference>
<dbReference type="InterPro" id="IPR009959">
    <property type="entry name" value="Cyclase_SnoaL-like"/>
</dbReference>
<dbReference type="Pfam" id="PF07366">
    <property type="entry name" value="SnoaL"/>
    <property type="match status" value="1"/>
</dbReference>
<dbReference type="AlphaFoldDB" id="A0A4R8MF29"/>
<proteinExistence type="predicted"/>
<evidence type="ECO:0000313" key="2">
    <source>
        <dbReference type="Proteomes" id="UP000295066"/>
    </source>
</evidence>
<dbReference type="GO" id="GO:0030638">
    <property type="term" value="P:polyketide metabolic process"/>
    <property type="evidence" value="ECO:0007669"/>
    <property type="project" value="InterPro"/>
</dbReference>
<dbReference type="EMBL" id="SORI01000003">
    <property type="protein sequence ID" value="TDY62952.1"/>
    <property type="molecule type" value="Genomic_DNA"/>
</dbReference>
<organism evidence="1 2">
    <name type="scientific">Aminivibrio pyruvatiphilus</name>
    <dbReference type="NCBI Taxonomy" id="1005740"/>
    <lineage>
        <taxon>Bacteria</taxon>
        <taxon>Thermotogati</taxon>
        <taxon>Synergistota</taxon>
        <taxon>Synergistia</taxon>
        <taxon>Synergistales</taxon>
        <taxon>Aminobacteriaceae</taxon>
        <taxon>Aminivibrio</taxon>
    </lineage>
</organism>
<dbReference type="PANTHER" id="PTHR38436">
    <property type="entry name" value="POLYKETIDE CYCLASE SNOAL-LIKE DOMAIN"/>
    <property type="match status" value="1"/>
</dbReference>
<dbReference type="Proteomes" id="UP000295066">
    <property type="component" value="Unassembled WGS sequence"/>
</dbReference>
<sequence>MDCKAMVKEFYEQVASNNRVDEVERYVHPDCTLRTGEENIPIGLEGMRRHLEDVRKTYPDFRIRVIRQHQDGDFVISEVLMEGTHGGEWLGIRPTGKKIRITAVNIDRIAGGRIIEHGGAANTFDTFWAEGVIRAAE</sequence>
<gene>
    <name evidence="1" type="ORF">C8D99_103172</name>
</gene>
<evidence type="ECO:0000313" key="1">
    <source>
        <dbReference type="EMBL" id="TDY62952.1"/>
    </source>
</evidence>
<reference evidence="1 2" key="1">
    <citation type="submission" date="2019-03" db="EMBL/GenBank/DDBJ databases">
        <title>Genomic Encyclopedia of Type Strains, Phase IV (KMG-IV): sequencing the most valuable type-strain genomes for metagenomic binning, comparative biology and taxonomic classification.</title>
        <authorList>
            <person name="Goeker M."/>
        </authorList>
    </citation>
    <scope>NUCLEOTIDE SEQUENCE [LARGE SCALE GENOMIC DNA]</scope>
    <source>
        <strain evidence="1 2">DSM 25964</strain>
    </source>
</reference>
<dbReference type="OrthoDB" id="7876517at2"/>
<dbReference type="SUPFAM" id="SSF54427">
    <property type="entry name" value="NTF2-like"/>
    <property type="match status" value="1"/>
</dbReference>
<name>A0A4R8MF29_9BACT</name>
<protein>
    <submittedName>
        <fullName evidence="1">Putative ester cyclase</fullName>
    </submittedName>
</protein>
<dbReference type="InterPro" id="IPR032710">
    <property type="entry name" value="NTF2-like_dom_sf"/>
</dbReference>
<dbReference type="PANTHER" id="PTHR38436:SF1">
    <property type="entry name" value="ESTER CYCLASE"/>
    <property type="match status" value="1"/>
</dbReference>
<comment type="caution">
    <text evidence="1">The sequence shown here is derived from an EMBL/GenBank/DDBJ whole genome shotgun (WGS) entry which is preliminary data.</text>
</comment>
<accession>A0A4R8MF29</accession>